<protein>
    <recommendedName>
        <fullName evidence="5">Dolichyl-phosphate-mannose-protein mannosyltransferase</fullName>
    </recommendedName>
</protein>
<feature type="compositionally biased region" description="Basic and acidic residues" evidence="1">
    <location>
        <begin position="394"/>
        <end position="408"/>
    </location>
</feature>
<feature type="transmembrane region" description="Helical" evidence="2">
    <location>
        <begin position="232"/>
        <end position="255"/>
    </location>
</feature>
<evidence type="ECO:0008006" key="5">
    <source>
        <dbReference type="Google" id="ProtNLM"/>
    </source>
</evidence>
<feature type="transmembrane region" description="Helical" evidence="2">
    <location>
        <begin position="102"/>
        <end position="124"/>
    </location>
</feature>
<dbReference type="Proteomes" id="UP001501598">
    <property type="component" value="Unassembled WGS sequence"/>
</dbReference>
<feature type="transmembrane region" description="Helical" evidence="2">
    <location>
        <begin position="204"/>
        <end position="220"/>
    </location>
</feature>
<keyword evidence="4" id="KW-1185">Reference proteome</keyword>
<keyword evidence="2" id="KW-0472">Membrane</keyword>
<feature type="transmembrane region" description="Helical" evidence="2">
    <location>
        <begin position="302"/>
        <end position="319"/>
    </location>
</feature>
<evidence type="ECO:0000256" key="1">
    <source>
        <dbReference type="SAM" id="MobiDB-lite"/>
    </source>
</evidence>
<feature type="region of interest" description="Disordered" evidence="1">
    <location>
        <begin position="394"/>
        <end position="415"/>
    </location>
</feature>
<name>A0ABP8RPN8_9PSEU</name>
<feature type="transmembrane region" description="Helical" evidence="2">
    <location>
        <begin position="371"/>
        <end position="389"/>
    </location>
</feature>
<gene>
    <name evidence="3" type="ORF">GCM10023175_22780</name>
</gene>
<keyword evidence="2" id="KW-0812">Transmembrane</keyword>
<keyword evidence="2" id="KW-1133">Transmembrane helix</keyword>
<evidence type="ECO:0000313" key="4">
    <source>
        <dbReference type="Proteomes" id="UP001501598"/>
    </source>
</evidence>
<feature type="transmembrane region" description="Helical" evidence="2">
    <location>
        <begin position="131"/>
        <end position="151"/>
    </location>
</feature>
<reference evidence="4" key="1">
    <citation type="journal article" date="2019" name="Int. J. Syst. Evol. Microbiol.">
        <title>The Global Catalogue of Microorganisms (GCM) 10K type strain sequencing project: providing services to taxonomists for standard genome sequencing and annotation.</title>
        <authorList>
            <consortium name="The Broad Institute Genomics Platform"/>
            <consortium name="The Broad Institute Genome Sequencing Center for Infectious Disease"/>
            <person name="Wu L."/>
            <person name="Ma J."/>
        </authorList>
    </citation>
    <scope>NUCLEOTIDE SEQUENCE [LARGE SCALE GENOMIC DNA]</scope>
    <source>
        <strain evidence="4">JCM 17906</strain>
    </source>
</reference>
<comment type="caution">
    <text evidence="3">The sequence shown here is derived from an EMBL/GenBank/DDBJ whole genome shotgun (WGS) entry which is preliminary data.</text>
</comment>
<feature type="transmembrane region" description="Helical" evidence="2">
    <location>
        <begin position="78"/>
        <end position="96"/>
    </location>
</feature>
<accession>A0ABP8RPN8</accession>
<feature type="transmembrane region" description="Helical" evidence="2">
    <location>
        <begin position="182"/>
        <end position="198"/>
    </location>
</feature>
<organism evidence="3 4">
    <name type="scientific">Pseudonocardia xishanensis</name>
    <dbReference type="NCBI Taxonomy" id="630995"/>
    <lineage>
        <taxon>Bacteria</taxon>
        <taxon>Bacillati</taxon>
        <taxon>Actinomycetota</taxon>
        <taxon>Actinomycetes</taxon>
        <taxon>Pseudonocardiales</taxon>
        <taxon>Pseudonocardiaceae</taxon>
        <taxon>Pseudonocardia</taxon>
    </lineage>
</organism>
<feature type="transmembrane region" description="Helical" evidence="2">
    <location>
        <begin position="421"/>
        <end position="440"/>
    </location>
</feature>
<dbReference type="EMBL" id="BAABGT010000029">
    <property type="protein sequence ID" value="GAA4544479.1"/>
    <property type="molecule type" value="Genomic_DNA"/>
</dbReference>
<feature type="transmembrane region" description="Helical" evidence="2">
    <location>
        <begin position="157"/>
        <end position="175"/>
    </location>
</feature>
<sequence length="586" mass="61387">MRLAGCDTLRRVPARLLTIASYLAVSVLLQRRVLGDLTGSAIGRVSADATGFTWWLAHTAHEFSLVTDLQNHPTGINALWNTAVPLLGVVLAPITWTAGATAAFDVGMILGPVVSGTAAAWALGGIVRSRLARAVAGGLYAFSPFMLAHLQAGHLNLVWAVLPPVLLGLAHRLFVRDLTRPWVLGALTGLALALQAWLYTQTLAVGVLALLLLALVLAVAHPRRAAARLPGLLRAGLACLGTVALVAGYPLYLVVAGPARPQGPLRSPDYGSADLANTLTPTWVTLLHGVTPAMQGNLGEQGGYLGFAALLLAVVALVVGGARARVAVAVGALAWVLALGPRLYVGTEPVGVDLPWQALLHVPLVAEIEPVRLQVVVVLAAAVLVGLALDHPRERPEDGAPVRSRDSGTVRSRLPGRRGTVRGYVGVLGGALVLLTWLPADAQRVTPATARARPALAGEVVEVWPRITSRWYGGPDALRDQIASDFGYRLSGGYFLGSDPGNPVLTESAWNPYQLGAAWVDLWPAPAPPADPDGAAADLRARGVTVVLVTGPASPAVLDWTARVTGSAGEWRDGAWTFRVPATLQR</sequence>
<evidence type="ECO:0000313" key="3">
    <source>
        <dbReference type="EMBL" id="GAA4544479.1"/>
    </source>
</evidence>
<evidence type="ECO:0000256" key="2">
    <source>
        <dbReference type="SAM" id="Phobius"/>
    </source>
</evidence>
<proteinExistence type="predicted"/>
<feature type="transmembrane region" description="Helical" evidence="2">
    <location>
        <begin position="326"/>
        <end position="345"/>
    </location>
</feature>